<dbReference type="PROSITE" id="PS50987">
    <property type="entry name" value="HTH_ARSR_2"/>
    <property type="match status" value="1"/>
</dbReference>
<protein>
    <submittedName>
        <fullName evidence="6">Helix-turn-helix transcriptional regulator</fullName>
    </submittedName>
</protein>
<feature type="domain" description="HTH arsR-type" evidence="5">
    <location>
        <begin position="7"/>
        <end position="105"/>
    </location>
</feature>
<evidence type="ECO:0000256" key="4">
    <source>
        <dbReference type="SAM" id="MobiDB-lite"/>
    </source>
</evidence>
<keyword evidence="1" id="KW-0805">Transcription regulation</keyword>
<dbReference type="PANTHER" id="PTHR33154:SF33">
    <property type="entry name" value="TRANSCRIPTIONAL REPRESSOR SDPR"/>
    <property type="match status" value="1"/>
</dbReference>
<dbReference type="AlphaFoldDB" id="A0A8A4ZEX4"/>
<dbReference type="CDD" id="cd00090">
    <property type="entry name" value="HTH_ARSR"/>
    <property type="match status" value="1"/>
</dbReference>
<dbReference type="InterPro" id="IPR036388">
    <property type="entry name" value="WH-like_DNA-bd_sf"/>
</dbReference>
<reference evidence="6" key="1">
    <citation type="submission" date="2021-03" db="EMBL/GenBank/DDBJ databases">
        <title>Pengzhenrongella sicca gen. nov., sp. nov., a new member of suborder Micrococcineae isolated from High-Arctic tundra soil.</title>
        <authorList>
            <person name="Peng F."/>
        </authorList>
    </citation>
    <scope>NUCLEOTIDE SEQUENCE</scope>
    <source>
        <strain evidence="6">LRZ-2</strain>
    </source>
</reference>
<dbReference type="Gene3D" id="1.10.10.10">
    <property type="entry name" value="Winged helix-like DNA-binding domain superfamily/Winged helix DNA-binding domain"/>
    <property type="match status" value="1"/>
</dbReference>
<sequence>MSPTNEPELTGLHLDAAALKVLAHPLRSRLLSALRRGGPATATDLARQLGTNTGATSYHLRKLETVGLVADTGEGEGKRRLWRAATDSHGWTVSDFAGDEDSETALNWLVRDYSRLLGREFERWLDVEGSWPLPWRDAAGMSDYAMLVTAEQAEALKAELDELVTRYRLAGQGNPEARRLALWSVLIPTDLDEGGAGEAGEDGGERGERGEP</sequence>
<dbReference type="EMBL" id="CP071868">
    <property type="protein sequence ID" value="QTE28248.1"/>
    <property type="molecule type" value="Genomic_DNA"/>
</dbReference>
<keyword evidence="2" id="KW-0238">DNA-binding</keyword>
<feature type="region of interest" description="Disordered" evidence="4">
    <location>
        <begin position="192"/>
        <end position="212"/>
    </location>
</feature>
<dbReference type="Pfam" id="PF12840">
    <property type="entry name" value="HTH_20"/>
    <property type="match status" value="1"/>
</dbReference>
<dbReference type="PANTHER" id="PTHR33154">
    <property type="entry name" value="TRANSCRIPTIONAL REGULATOR, ARSR FAMILY"/>
    <property type="match status" value="1"/>
</dbReference>
<dbReference type="KEGG" id="psic:J4E96_12730"/>
<evidence type="ECO:0000313" key="6">
    <source>
        <dbReference type="EMBL" id="QTE28248.1"/>
    </source>
</evidence>
<dbReference type="InterPro" id="IPR051081">
    <property type="entry name" value="HTH_MetalResp_TranReg"/>
</dbReference>
<dbReference type="InterPro" id="IPR036390">
    <property type="entry name" value="WH_DNA-bd_sf"/>
</dbReference>
<evidence type="ECO:0000259" key="5">
    <source>
        <dbReference type="PROSITE" id="PS50987"/>
    </source>
</evidence>
<dbReference type="SUPFAM" id="SSF46785">
    <property type="entry name" value="Winged helix' DNA-binding domain"/>
    <property type="match status" value="1"/>
</dbReference>
<accession>A0A8A4ZEX4</accession>
<dbReference type="RefSeq" id="WP_227422480.1">
    <property type="nucleotide sequence ID" value="NZ_CP071868.1"/>
</dbReference>
<gene>
    <name evidence="6" type="ORF">J4E96_12730</name>
</gene>
<dbReference type="Proteomes" id="UP000663937">
    <property type="component" value="Chromosome"/>
</dbReference>
<dbReference type="GO" id="GO:0003677">
    <property type="term" value="F:DNA binding"/>
    <property type="evidence" value="ECO:0007669"/>
    <property type="project" value="UniProtKB-KW"/>
</dbReference>
<dbReference type="SMART" id="SM00418">
    <property type="entry name" value="HTH_ARSR"/>
    <property type="match status" value="1"/>
</dbReference>
<proteinExistence type="predicted"/>
<feature type="compositionally biased region" description="Basic and acidic residues" evidence="4">
    <location>
        <begin position="203"/>
        <end position="212"/>
    </location>
</feature>
<dbReference type="GO" id="GO:0003700">
    <property type="term" value="F:DNA-binding transcription factor activity"/>
    <property type="evidence" value="ECO:0007669"/>
    <property type="project" value="InterPro"/>
</dbReference>
<feature type="compositionally biased region" description="Acidic residues" evidence="4">
    <location>
        <begin position="192"/>
        <end position="202"/>
    </location>
</feature>
<evidence type="ECO:0000313" key="7">
    <source>
        <dbReference type="Proteomes" id="UP000663937"/>
    </source>
</evidence>
<evidence type="ECO:0000256" key="1">
    <source>
        <dbReference type="ARBA" id="ARBA00023015"/>
    </source>
</evidence>
<evidence type="ECO:0000256" key="2">
    <source>
        <dbReference type="ARBA" id="ARBA00023125"/>
    </source>
</evidence>
<keyword evidence="7" id="KW-1185">Reference proteome</keyword>
<keyword evidence="3" id="KW-0804">Transcription</keyword>
<dbReference type="InterPro" id="IPR011991">
    <property type="entry name" value="ArsR-like_HTH"/>
</dbReference>
<dbReference type="InterPro" id="IPR001845">
    <property type="entry name" value="HTH_ArsR_DNA-bd_dom"/>
</dbReference>
<evidence type="ECO:0000256" key="3">
    <source>
        <dbReference type="ARBA" id="ARBA00023163"/>
    </source>
</evidence>
<name>A0A8A4ZEX4_9MICO</name>
<organism evidence="6 7">
    <name type="scientific">Pengzhenrongella sicca</name>
    <dbReference type="NCBI Taxonomy" id="2819238"/>
    <lineage>
        <taxon>Bacteria</taxon>
        <taxon>Bacillati</taxon>
        <taxon>Actinomycetota</taxon>
        <taxon>Actinomycetes</taxon>
        <taxon>Micrococcales</taxon>
        <taxon>Pengzhenrongella</taxon>
    </lineage>
</organism>